<name>A0A5C5XYV2_9BACT</name>
<accession>A0A5C5XYV2</accession>
<proteinExistence type="predicted"/>
<organism evidence="1 2">
    <name type="scientific">Allorhodopirellula solitaria</name>
    <dbReference type="NCBI Taxonomy" id="2527987"/>
    <lineage>
        <taxon>Bacteria</taxon>
        <taxon>Pseudomonadati</taxon>
        <taxon>Planctomycetota</taxon>
        <taxon>Planctomycetia</taxon>
        <taxon>Pirellulales</taxon>
        <taxon>Pirellulaceae</taxon>
        <taxon>Allorhodopirellula</taxon>
    </lineage>
</organism>
<evidence type="ECO:0000313" key="1">
    <source>
        <dbReference type="EMBL" id="TWT66652.1"/>
    </source>
</evidence>
<dbReference type="EMBL" id="SJPK01000005">
    <property type="protein sequence ID" value="TWT66652.1"/>
    <property type="molecule type" value="Genomic_DNA"/>
</dbReference>
<sequence length="56" mass="6035">MPRTNFLTVLDTGNALQTEPSTHSIADTLSVRAAWKGPADMAAGNPVITHKYPVRD</sequence>
<dbReference type="AlphaFoldDB" id="A0A5C5XYV2"/>
<evidence type="ECO:0000313" key="2">
    <source>
        <dbReference type="Proteomes" id="UP000318053"/>
    </source>
</evidence>
<gene>
    <name evidence="1" type="ORF">CA85_27490</name>
</gene>
<dbReference type="Proteomes" id="UP000318053">
    <property type="component" value="Unassembled WGS sequence"/>
</dbReference>
<comment type="caution">
    <text evidence="1">The sequence shown here is derived from an EMBL/GenBank/DDBJ whole genome shotgun (WGS) entry which is preliminary data.</text>
</comment>
<reference evidence="1 2" key="1">
    <citation type="submission" date="2019-02" db="EMBL/GenBank/DDBJ databases">
        <title>Deep-cultivation of Planctomycetes and their phenomic and genomic characterization uncovers novel biology.</title>
        <authorList>
            <person name="Wiegand S."/>
            <person name="Jogler M."/>
            <person name="Boedeker C."/>
            <person name="Pinto D."/>
            <person name="Vollmers J."/>
            <person name="Rivas-Marin E."/>
            <person name="Kohn T."/>
            <person name="Peeters S.H."/>
            <person name="Heuer A."/>
            <person name="Rast P."/>
            <person name="Oberbeckmann S."/>
            <person name="Bunk B."/>
            <person name="Jeske O."/>
            <person name="Meyerdierks A."/>
            <person name="Storesund J.E."/>
            <person name="Kallscheuer N."/>
            <person name="Luecker S."/>
            <person name="Lage O.M."/>
            <person name="Pohl T."/>
            <person name="Merkel B.J."/>
            <person name="Hornburger P."/>
            <person name="Mueller R.-W."/>
            <person name="Bruemmer F."/>
            <person name="Labrenz M."/>
            <person name="Spormann A.M."/>
            <person name="Op Den Camp H."/>
            <person name="Overmann J."/>
            <person name="Amann R."/>
            <person name="Jetten M.S.M."/>
            <person name="Mascher T."/>
            <person name="Medema M.H."/>
            <person name="Devos D.P."/>
            <person name="Kaster A.-K."/>
            <person name="Ovreas L."/>
            <person name="Rohde M."/>
            <person name="Galperin M.Y."/>
            <person name="Jogler C."/>
        </authorList>
    </citation>
    <scope>NUCLEOTIDE SEQUENCE [LARGE SCALE GENOMIC DNA]</scope>
    <source>
        <strain evidence="1 2">CA85</strain>
    </source>
</reference>
<keyword evidence="2" id="KW-1185">Reference proteome</keyword>
<protein>
    <submittedName>
        <fullName evidence="1">Uncharacterized protein</fullName>
    </submittedName>
</protein>